<dbReference type="Pfam" id="PF01035">
    <property type="entry name" value="DNA_binding_1"/>
    <property type="match status" value="1"/>
</dbReference>
<dbReference type="InterPro" id="IPR014048">
    <property type="entry name" value="MethylDNA_cys_MeTrfase_DNA-bd"/>
</dbReference>
<dbReference type="SUPFAM" id="SSF53155">
    <property type="entry name" value="Methylated DNA-protein cysteine methyltransferase domain"/>
    <property type="match status" value="1"/>
</dbReference>
<dbReference type="CDD" id="cd06445">
    <property type="entry name" value="ATase"/>
    <property type="match status" value="1"/>
</dbReference>
<feature type="domain" description="Methylated-DNA-[protein]-cysteine S-methyltransferase DNA binding" evidence="8">
    <location>
        <begin position="87"/>
        <end position="166"/>
    </location>
</feature>
<name>A0ABS0A6E0_9FLAO</name>
<evidence type="ECO:0000256" key="5">
    <source>
        <dbReference type="ARBA" id="ARBA00022763"/>
    </source>
</evidence>
<dbReference type="Gene3D" id="1.10.10.10">
    <property type="entry name" value="Winged helix-like DNA-binding domain superfamily/Winged helix DNA-binding domain"/>
    <property type="match status" value="1"/>
</dbReference>
<accession>A0ABS0A6E0</accession>
<proteinExistence type="inferred from homology"/>
<comment type="caution">
    <text evidence="10">The sequence shown here is derived from an EMBL/GenBank/DDBJ whole genome shotgun (WGS) entry which is preliminary data.</text>
</comment>
<dbReference type="InterPro" id="IPR036217">
    <property type="entry name" value="MethylDNA_cys_MeTrfase_DNAb"/>
</dbReference>
<dbReference type="EMBL" id="JADKYU010000599">
    <property type="protein sequence ID" value="MBF4984945.1"/>
    <property type="molecule type" value="Genomic_DNA"/>
</dbReference>
<dbReference type="PANTHER" id="PTHR10815">
    <property type="entry name" value="METHYLATED-DNA--PROTEIN-CYSTEINE METHYLTRANSFERASE"/>
    <property type="match status" value="1"/>
</dbReference>
<dbReference type="InterPro" id="IPR036631">
    <property type="entry name" value="MGMT_N_sf"/>
</dbReference>
<evidence type="ECO:0000256" key="2">
    <source>
        <dbReference type="ARBA" id="ARBA00022490"/>
    </source>
</evidence>
<evidence type="ECO:0000313" key="10">
    <source>
        <dbReference type="EMBL" id="MBF4984945.1"/>
    </source>
</evidence>
<dbReference type="InterPro" id="IPR008332">
    <property type="entry name" value="MethylG_MeTrfase_N"/>
</dbReference>
<evidence type="ECO:0000256" key="6">
    <source>
        <dbReference type="ARBA" id="ARBA00023204"/>
    </source>
</evidence>
<dbReference type="Gene3D" id="3.30.160.70">
    <property type="entry name" value="Methylated DNA-protein cysteine methyltransferase domain"/>
    <property type="match status" value="1"/>
</dbReference>
<keyword evidence="5" id="KW-0227">DNA damage</keyword>
<dbReference type="InterPro" id="IPR036388">
    <property type="entry name" value="WH-like_DNA-bd_sf"/>
</dbReference>
<keyword evidence="6" id="KW-0234">DNA repair</keyword>
<dbReference type="Proteomes" id="UP001194729">
    <property type="component" value="Unassembled WGS sequence"/>
</dbReference>
<keyword evidence="2" id="KW-0963">Cytoplasm</keyword>
<dbReference type="PANTHER" id="PTHR10815:SF5">
    <property type="entry name" value="METHYLATED-DNA--PROTEIN-CYSTEINE METHYLTRANSFERASE"/>
    <property type="match status" value="1"/>
</dbReference>
<comment type="catalytic activity">
    <reaction evidence="1">
        <text>a 4-O-methyl-thymidine in DNA + L-cysteinyl-[protein] = a thymidine in DNA + S-methyl-L-cysteinyl-[protein]</text>
        <dbReference type="Rhea" id="RHEA:53428"/>
        <dbReference type="Rhea" id="RHEA-COMP:10131"/>
        <dbReference type="Rhea" id="RHEA-COMP:10132"/>
        <dbReference type="Rhea" id="RHEA-COMP:13555"/>
        <dbReference type="Rhea" id="RHEA-COMP:13556"/>
        <dbReference type="ChEBI" id="CHEBI:29950"/>
        <dbReference type="ChEBI" id="CHEBI:82612"/>
        <dbReference type="ChEBI" id="CHEBI:137386"/>
        <dbReference type="ChEBI" id="CHEBI:137387"/>
        <dbReference type="EC" id="2.1.1.63"/>
    </reaction>
</comment>
<reference evidence="10 11" key="1">
    <citation type="submission" date="2020-11" db="EMBL/GenBank/DDBJ databases">
        <title>P. mediterranea TC4 genome.</title>
        <authorList>
            <person name="Molmeret M."/>
        </authorList>
    </citation>
    <scope>NUCLEOTIDE SEQUENCE [LARGE SCALE GENOMIC DNA]</scope>
    <source>
        <strain evidence="10 11">TC4</strain>
    </source>
</reference>
<comment type="catalytic activity">
    <reaction evidence="7">
        <text>a 6-O-methyl-2'-deoxyguanosine in DNA + L-cysteinyl-[protein] = S-methyl-L-cysteinyl-[protein] + a 2'-deoxyguanosine in DNA</text>
        <dbReference type="Rhea" id="RHEA:24000"/>
        <dbReference type="Rhea" id="RHEA-COMP:10131"/>
        <dbReference type="Rhea" id="RHEA-COMP:10132"/>
        <dbReference type="Rhea" id="RHEA-COMP:11367"/>
        <dbReference type="Rhea" id="RHEA-COMP:11368"/>
        <dbReference type="ChEBI" id="CHEBI:29950"/>
        <dbReference type="ChEBI" id="CHEBI:82612"/>
        <dbReference type="ChEBI" id="CHEBI:85445"/>
        <dbReference type="ChEBI" id="CHEBI:85448"/>
        <dbReference type="EC" id="2.1.1.63"/>
    </reaction>
</comment>
<evidence type="ECO:0000256" key="3">
    <source>
        <dbReference type="ARBA" id="ARBA00022603"/>
    </source>
</evidence>
<dbReference type="SUPFAM" id="SSF46767">
    <property type="entry name" value="Methylated DNA-protein cysteine methyltransferase, C-terminal domain"/>
    <property type="match status" value="1"/>
</dbReference>
<dbReference type="PROSITE" id="PS00374">
    <property type="entry name" value="MGMT"/>
    <property type="match status" value="1"/>
</dbReference>
<keyword evidence="11" id="KW-1185">Reference proteome</keyword>
<dbReference type="InterPro" id="IPR023546">
    <property type="entry name" value="MGMT"/>
</dbReference>
<gene>
    <name evidence="10" type="ORF">FNJ87_11565</name>
</gene>
<sequence>MSNIFIKSYKSSLGDILIGIYENQLCILDWQYRKQRDAIDMRVTKLLATSFIIEHHQLHDIVIEQLEEYFTKKRKHFNIPLLFTGTDFQKEVWNELLNIPYGQTISYLTLSRKLQKEKAIRAVASANGANAISILVPCHRVIATDGKLTGYAGGLTAKKKLLLIEGAFSLL</sequence>
<keyword evidence="3" id="KW-0489">Methyltransferase</keyword>
<dbReference type="Pfam" id="PF02870">
    <property type="entry name" value="Methyltransf_1N"/>
    <property type="match status" value="1"/>
</dbReference>
<evidence type="ECO:0000259" key="9">
    <source>
        <dbReference type="Pfam" id="PF02870"/>
    </source>
</evidence>
<feature type="domain" description="Methylguanine DNA methyltransferase ribonuclease-like" evidence="9">
    <location>
        <begin position="7"/>
        <end position="81"/>
    </location>
</feature>
<dbReference type="HAMAP" id="MF_00772">
    <property type="entry name" value="OGT"/>
    <property type="match status" value="1"/>
</dbReference>
<evidence type="ECO:0000259" key="8">
    <source>
        <dbReference type="Pfam" id="PF01035"/>
    </source>
</evidence>
<keyword evidence="4" id="KW-0808">Transferase</keyword>
<organism evidence="10 11">
    <name type="scientific">Nonlabens mediterrranea</name>
    <dbReference type="NCBI Taxonomy" id="1419947"/>
    <lineage>
        <taxon>Bacteria</taxon>
        <taxon>Pseudomonadati</taxon>
        <taxon>Bacteroidota</taxon>
        <taxon>Flavobacteriia</taxon>
        <taxon>Flavobacteriales</taxon>
        <taxon>Flavobacteriaceae</taxon>
        <taxon>Nonlabens</taxon>
    </lineage>
</organism>
<evidence type="ECO:0000256" key="7">
    <source>
        <dbReference type="ARBA" id="ARBA00049348"/>
    </source>
</evidence>
<evidence type="ECO:0000256" key="1">
    <source>
        <dbReference type="ARBA" id="ARBA00001286"/>
    </source>
</evidence>
<evidence type="ECO:0000313" key="11">
    <source>
        <dbReference type="Proteomes" id="UP001194729"/>
    </source>
</evidence>
<dbReference type="InterPro" id="IPR001497">
    <property type="entry name" value="MethylDNA_cys_MeTrfase_AS"/>
</dbReference>
<feature type="non-terminal residue" evidence="10">
    <location>
        <position position="171"/>
    </location>
</feature>
<protein>
    <submittedName>
        <fullName evidence="10">Methylated-DNA--[protein]-cysteine S-methyltransferase</fullName>
    </submittedName>
</protein>
<dbReference type="NCBIfam" id="TIGR00589">
    <property type="entry name" value="ogt"/>
    <property type="match status" value="1"/>
</dbReference>
<evidence type="ECO:0000256" key="4">
    <source>
        <dbReference type="ARBA" id="ARBA00022679"/>
    </source>
</evidence>